<evidence type="ECO:0000256" key="4">
    <source>
        <dbReference type="ARBA" id="ARBA00022679"/>
    </source>
</evidence>
<dbReference type="Gene3D" id="3.40.640.10">
    <property type="entry name" value="Type I PLP-dependent aspartate aminotransferase-like (Major domain)"/>
    <property type="match status" value="2"/>
</dbReference>
<dbReference type="Pfam" id="PF00155">
    <property type="entry name" value="Aminotran_1_2"/>
    <property type="match status" value="1"/>
</dbReference>
<dbReference type="EMBL" id="JASFZW010000005">
    <property type="protein sequence ID" value="KAK2077908.1"/>
    <property type="molecule type" value="Genomic_DNA"/>
</dbReference>
<feature type="region of interest" description="Disordered" evidence="6">
    <location>
        <begin position="1"/>
        <end position="26"/>
    </location>
</feature>
<dbReference type="InterPro" id="IPR015422">
    <property type="entry name" value="PyrdxlP-dep_Trfase_small"/>
</dbReference>
<dbReference type="InterPro" id="IPR004839">
    <property type="entry name" value="Aminotransferase_I/II_large"/>
</dbReference>
<dbReference type="PANTHER" id="PTHR46383">
    <property type="entry name" value="ASPARTATE AMINOTRANSFERASE"/>
    <property type="match status" value="1"/>
</dbReference>
<keyword evidence="9" id="KW-1185">Reference proteome</keyword>
<comment type="caution">
    <text evidence="8">The sequence shown here is derived from an EMBL/GenBank/DDBJ whole genome shotgun (WGS) entry which is preliminary data.</text>
</comment>
<dbReference type="Gene3D" id="3.90.1150.10">
    <property type="entry name" value="Aspartate Aminotransferase, domain 1"/>
    <property type="match status" value="2"/>
</dbReference>
<evidence type="ECO:0000256" key="3">
    <source>
        <dbReference type="ARBA" id="ARBA00022576"/>
    </source>
</evidence>
<evidence type="ECO:0000256" key="6">
    <source>
        <dbReference type="SAM" id="MobiDB-lite"/>
    </source>
</evidence>
<keyword evidence="4" id="KW-0808">Transferase</keyword>
<feature type="domain" description="Aminotransferase class I/classII large" evidence="7">
    <location>
        <begin position="171"/>
        <end position="381"/>
    </location>
</feature>
<dbReference type="AlphaFoldDB" id="A0AAD9II07"/>
<evidence type="ECO:0000256" key="1">
    <source>
        <dbReference type="ARBA" id="ARBA00001933"/>
    </source>
</evidence>
<dbReference type="SUPFAM" id="SSF53383">
    <property type="entry name" value="PLP-dependent transferases"/>
    <property type="match status" value="1"/>
</dbReference>
<protein>
    <recommendedName>
        <fullName evidence="7">Aminotransferase class I/classII large domain-containing protein</fullName>
    </recommendedName>
</protein>
<dbReference type="Proteomes" id="UP001255856">
    <property type="component" value="Unassembled WGS sequence"/>
</dbReference>
<keyword evidence="5" id="KW-0663">Pyridoxal phosphate</keyword>
<evidence type="ECO:0000256" key="2">
    <source>
        <dbReference type="ARBA" id="ARBA00007441"/>
    </source>
</evidence>
<evidence type="ECO:0000313" key="8">
    <source>
        <dbReference type="EMBL" id="KAK2077908.1"/>
    </source>
</evidence>
<dbReference type="InterPro" id="IPR015421">
    <property type="entry name" value="PyrdxlP-dep_Trfase_major"/>
</dbReference>
<evidence type="ECO:0000259" key="7">
    <source>
        <dbReference type="Pfam" id="PF00155"/>
    </source>
</evidence>
<dbReference type="InterPro" id="IPR050596">
    <property type="entry name" value="AspAT/PAT-like"/>
</dbReference>
<dbReference type="GO" id="GO:0008483">
    <property type="term" value="F:transaminase activity"/>
    <property type="evidence" value="ECO:0007669"/>
    <property type="project" value="UniProtKB-KW"/>
</dbReference>
<accession>A0AAD9II07</accession>
<gene>
    <name evidence="8" type="ORF">QBZ16_003776</name>
</gene>
<keyword evidence="3" id="KW-0032">Aminotransferase</keyword>
<dbReference type="GO" id="GO:0006520">
    <property type="term" value="P:amino acid metabolic process"/>
    <property type="evidence" value="ECO:0007669"/>
    <property type="project" value="InterPro"/>
</dbReference>
<dbReference type="InterPro" id="IPR015424">
    <property type="entry name" value="PyrdxlP-dep_Trfase"/>
</dbReference>
<comment type="similarity">
    <text evidence="2">Belongs to the class-I pyridoxal-phosphate-dependent aminotransferase family.</text>
</comment>
<evidence type="ECO:0000256" key="5">
    <source>
        <dbReference type="ARBA" id="ARBA00022898"/>
    </source>
</evidence>
<proteinExistence type="inferred from homology"/>
<dbReference type="CDD" id="cd00609">
    <property type="entry name" value="AAT_like"/>
    <property type="match status" value="1"/>
</dbReference>
<comment type="cofactor">
    <cofactor evidence="1">
        <name>pyridoxal 5'-phosphate</name>
        <dbReference type="ChEBI" id="CHEBI:597326"/>
    </cofactor>
</comment>
<reference evidence="8" key="1">
    <citation type="submission" date="2021-01" db="EMBL/GenBank/DDBJ databases">
        <authorList>
            <person name="Eckstrom K.M.E."/>
        </authorList>
    </citation>
    <scope>NUCLEOTIDE SEQUENCE</scope>
    <source>
        <strain evidence="8">UVCC 0001</strain>
    </source>
</reference>
<sequence>MANRRSSPSMHPRAASAPRSALEERPVAEAEVSLNPLVASLRPSATVRLTDTATRLRESGVDVVALAAGEPDAPTPAAVAAAGIEAITRGITKYTPNSGTSALRAAIAAKLRSENGLAEVQDSWVVVSNGAKQAVWQAVQATCGPGDEVIVPAPYWVSYPEMARLAGAEPVVALARVVARHPRLLVLSDEIYEYLVYPPARHVSFGALPGMARRTLTVNGFSKAYSMTGWRLGYLAAPPPYAQVAAIIQSQTTSGASSIAQHAALAALGLGHGGGDPVARAVAATRQKRDRVVARLRAIPGIKLATPPGAFYAFPDASALVGPGVEAEGFGPVPDVAELCRYILECAHVVVVPGEAFGLPECFRISYATDLEQLERGMDRIAAALAPNKLRRTHTAA</sequence>
<dbReference type="GO" id="GO:0030170">
    <property type="term" value="F:pyridoxal phosphate binding"/>
    <property type="evidence" value="ECO:0007669"/>
    <property type="project" value="InterPro"/>
</dbReference>
<dbReference type="PROSITE" id="PS00105">
    <property type="entry name" value="AA_TRANSFER_CLASS_1"/>
    <property type="match status" value="1"/>
</dbReference>
<evidence type="ECO:0000313" key="9">
    <source>
        <dbReference type="Proteomes" id="UP001255856"/>
    </source>
</evidence>
<dbReference type="PANTHER" id="PTHR46383:SF1">
    <property type="entry name" value="ASPARTATE AMINOTRANSFERASE"/>
    <property type="match status" value="1"/>
</dbReference>
<name>A0AAD9II07_PROWI</name>
<organism evidence="8 9">
    <name type="scientific">Prototheca wickerhamii</name>
    <dbReference type="NCBI Taxonomy" id="3111"/>
    <lineage>
        <taxon>Eukaryota</taxon>
        <taxon>Viridiplantae</taxon>
        <taxon>Chlorophyta</taxon>
        <taxon>core chlorophytes</taxon>
        <taxon>Trebouxiophyceae</taxon>
        <taxon>Chlorellales</taxon>
        <taxon>Chlorellaceae</taxon>
        <taxon>Prototheca</taxon>
    </lineage>
</organism>
<dbReference type="InterPro" id="IPR004838">
    <property type="entry name" value="NHTrfase_class1_PyrdxlP-BS"/>
</dbReference>